<evidence type="ECO:0000256" key="4">
    <source>
        <dbReference type="RuleBase" id="RU000461"/>
    </source>
</evidence>
<protein>
    <submittedName>
        <fullName evidence="6">Uncharacterized protein</fullName>
    </submittedName>
</protein>
<keyword evidence="4" id="KW-0560">Oxidoreductase</keyword>
<dbReference type="PROSITE" id="PS00086">
    <property type="entry name" value="CYTOCHROME_P450"/>
    <property type="match status" value="1"/>
</dbReference>
<name>A3BCV0_ORYSJ</name>
<feature type="binding site" description="axial binding residue" evidence="3">
    <location>
        <position position="539"/>
    </location>
    <ligand>
        <name>heme</name>
        <dbReference type="ChEBI" id="CHEBI:30413"/>
    </ligand>
    <ligandPart>
        <name>Fe</name>
        <dbReference type="ChEBI" id="CHEBI:18248"/>
    </ligandPart>
</feature>
<evidence type="ECO:0000256" key="3">
    <source>
        <dbReference type="PIRSR" id="PIRSR602401-1"/>
    </source>
</evidence>
<dbReference type="InterPro" id="IPR036396">
    <property type="entry name" value="Cyt_P450_sf"/>
</dbReference>
<keyword evidence="3 4" id="KW-0479">Metal-binding</keyword>
<keyword evidence="5" id="KW-0472">Membrane</keyword>
<evidence type="ECO:0000256" key="2">
    <source>
        <dbReference type="ARBA" id="ARBA00022989"/>
    </source>
</evidence>
<dbReference type="PRINTS" id="PR00463">
    <property type="entry name" value="EP450I"/>
</dbReference>
<evidence type="ECO:0000313" key="6">
    <source>
        <dbReference type="EMBL" id="EAZ37389.1"/>
    </source>
</evidence>
<dbReference type="PANTHER" id="PTHR24301">
    <property type="entry name" value="THROMBOXANE-A SYNTHASE"/>
    <property type="match status" value="1"/>
</dbReference>
<dbReference type="GO" id="GO:0020037">
    <property type="term" value="F:heme binding"/>
    <property type="evidence" value="ECO:0007669"/>
    <property type="project" value="InterPro"/>
</dbReference>
<gene>
    <name evidence="6" type="ORF">OsJ_21727</name>
</gene>
<keyword evidence="3 4" id="KW-0349">Heme</keyword>
<comment type="similarity">
    <text evidence="4">Belongs to the cytochrome P450 family.</text>
</comment>
<keyword evidence="3 4" id="KW-0408">Iron</keyword>
<keyword evidence="2 5" id="KW-1133">Transmembrane helix</keyword>
<reference evidence="6" key="1">
    <citation type="journal article" date="2005" name="PLoS Biol.">
        <title>The genomes of Oryza sativa: a history of duplications.</title>
        <authorList>
            <person name="Yu J."/>
            <person name="Wang J."/>
            <person name="Lin W."/>
            <person name="Li S."/>
            <person name="Li H."/>
            <person name="Zhou J."/>
            <person name="Ni P."/>
            <person name="Dong W."/>
            <person name="Hu S."/>
            <person name="Zeng C."/>
            <person name="Zhang J."/>
            <person name="Zhang Y."/>
            <person name="Li R."/>
            <person name="Xu Z."/>
            <person name="Li S."/>
            <person name="Li X."/>
            <person name="Zheng H."/>
            <person name="Cong L."/>
            <person name="Lin L."/>
            <person name="Yin J."/>
            <person name="Geng J."/>
            <person name="Li G."/>
            <person name="Shi J."/>
            <person name="Liu J."/>
            <person name="Lv H."/>
            <person name="Li J."/>
            <person name="Wang J."/>
            <person name="Deng Y."/>
            <person name="Ran L."/>
            <person name="Shi X."/>
            <person name="Wang X."/>
            <person name="Wu Q."/>
            <person name="Li C."/>
            <person name="Ren X."/>
            <person name="Wang J."/>
            <person name="Wang X."/>
            <person name="Li D."/>
            <person name="Liu D."/>
            <person name="Zhang X."/>
            <person name="Ji Z."/>
            <person name="Zhao W."/>
            <person name="Sun Y."/>
            <person name="Zhang Z."/>
            <person name="Bao J."/>
            <person name="Han Y."/>
            <person name="Dong L."/>
            <person name="Ji J."/>
            <person name="Chen P."/>
            <person name="Wu S."/>
            <person name="Liu J."/>
            <person name="Xiao Y."/>
            <person name="Bu D."/>
            <person name="Tan J."/>
            <person name="Yang L."/>
            <person name="Ye C."/>
            <person name="Zhang J."/>
            <person name="Xu J."/>
            <person name="Zhou Y."/>
            <person name="Yu Y."/>
            <person name="Zhang B."/>
            <person name="Zhuang S."/>
            <person name="Wei H."/>
            <person name="Liu B."/>
            <person name="Lei M."/>
            <person name="Yu H."/>
            <person name="Li Y."/>
            <person name="Xu H."/>
            <person name="Wei S."/>
            <person name="He X."/>
            <person name="Fang L."/>
            <person name="Zhang Z."/>
            <person name="Zhang Y."/>
            <person name="Huang X."/>
            <person name="Su Z."/>
            <person name="Tong W."/>
            <person name="Li J."/>
            <person name="Tong Z."/>
            <person name="Li S."/>
            <person name="Ye J."/>
            <person name="Wang L."/>
            <person name="Fang L."/>
            <person name="Lei T."/>
            <person name="Chen C."/>
            <person name="Chen H."/>
            <person name="Xu Z."/>
            <person name="Li H."/>
            <person name="Huang H."/>
            <person name="Zhang F."/>
            <person name="Xu H."/>
            <person name="Li N."/>
            <person name="Zhao C."/>
            <person name="Li S."/>
            <person name="Dong L."/>
            <person name="Huang Y."/>
            <person name="Li L."/>
            <person name="Xi Y."/>
            <person name="Qi Q."/>
            <person name="Li W."/>
            <person name="Zhang B."/>
            <person name="Hu W."/>
            <person name="Zhang Y."/>
            <person name="Tian X."/>
            <person name="Jiao Y."/>
            <person name="Liang X."/>
            <person name="Jin J."/>
            <person name="Gao L."/>
            <person name="Zheng W."/>
            <person name="Hao B."/>
            <person name="Liu S."/>
            <person name="Wang W."/>
            <person name="Yuan L."/>
            <person name="Cao M."/>
            <person name="McDermott J."/>
            <person name="Samudrala R."/>
            <person name="Wang J."/>
            <person name="Wong G.K."/>
            <person name="Yang H."/>
        </authorList>
    </citation>
    <scope>NUCLEOTIDE SEQUENCE [LARGE SCALE GENOMIC DNA]</scope>
</reference>
<dbReference type="GO" id="GO:0016705">
    <property type="term" value="F:oxidoreductase activity, acting on paired donors, with incorporation or reduction of molecular oxygen"/>
    <property type="evidence" value="ECO:0007669"/>
    <property type="project" value="InterPro"/>
</dbReference>
<sequence>MEALVAAAAAAARDQPWLLLPWSWLAGVVVVVVYFYAPWWGVRRVPGPAALPVVGHLPLLAAHGPDVFAVLAKKYGPIFRFHLGRQPLVIVAEAELCKEVGIRQFKSIANRSLPAPIAGSPLHQKGLFFTSVMRERLRCRDARWSAMRNTIISLYQPSHLAGLIPTMHSCVARAADAIAAAEQRDVDFSDLSLKLATDVIGQAAFGVDFGLTAAAAAAPRSDDADADGGEAAEFIREHGPARRLLSRVPATADWRTARANERLRARVGAVVARRERAGGEARRARRDFLSAVLNARDGGSDRMRALLTPDYVGALTYEHLLAGSATTAFTLSSAVYLVAGHPGVEAKLLDEVDRFGPPDAVPTADDLEHKFPYLDQRQDAGAAHAGLRRRAHLRAPPRRLRHHGVHALLRRVPRRRPPGASRAKLLDEVDRFGPPDPVPTANDLEPKFPYLDQVIKEAMRFYTVSPLIARETSEQVEVGGYTLPKGTWVWLAPGVLSRDEAQFRDAGEFRPERFDAGGEEERRRHAYAHVPFGLGPRACPGRRFALQEVKLAMAHLYRRFVFRRSPRMESPPELQFGMVLSFRRGVKLTAVERRHAAAA</sequence>
<dbReference type="PRINTS" id="PR00385">
    <property type="entry name" value="P450"/>
</dbReference>
<organism evidence="6">
    <name type="scientific">Oryza sativa subsp. japonica</name>
    <name type="common">Rice</name>
    <dbReference type="NCBI Taxonomy" id="39947"/>
    <lineage>
        <taxon>Eukaryota</taxon>
        <taxon>Viridiplantae</taxon>
        <taxon>Streptophyta</taxon>
        <taxon>Embryophyta</taxon>
        <taxon>Tracheophyta</taxon>
        <taxon>Spermatophyta</taxon>
        <taxon>Magnoliopsida</taxon>
        <taxon>Liliopsida</taxon>
        <taxon>Poales</taxon>
        <taxon>Poaceae</taxon>
        <taxon>BOP clade</taxon>
        <taxon>Oryzoideae</taxon>
        <taxon>Oryzeae</taxon>
        <taxon>Oryzinae</taxon>
        <taxon>Oryza</taxon>
        <taxon>Oryza sativa</taxon>
    </lineage>
</organism>
<reference evidence="6" key="2">
    <citation type="submission" date="2008-12" db="EMBL/GenBank/DDBJ databases">
        <title>Improved gene annotation of the rice (Oryza sativa) genomes.</title>
        <authorList>
            <person name="Wang J."/>
            <person name="Li R."/>
            <person name="Fan W."/>
            <person name="Huang Q."/>
            <person name="Zhang J."/>
            <person name="Zhou Y."/>
            <person name="Hu Y."/>
            <person name="Zi S."/>
            <person name="Li J."/>
            <person name="Ni P."/>
            <person name="Zheng H."/>
            <person name="Zhang Y."/>
            <person name="Zhao M."/>
            <person name="Hao Q."/>
            <person name="McDermott J."/>
            <person name="Samudrala R."/>
            <person name="Kristiansen K."/>
            <person name="Wong G.K.-S."/>
        </authorList>
    </citation>
    <scope>NUCLEOTIDE SEQUENCE</scope>
</reference>
<dbReference type="PANTHER" id="PTHR24301:SF16">
    <property type="entry name" value="CYTOCHROME P450 FAMILY CYP711A MEMBER"/>
    <property type="match status" value="1"/>
</dbReference>
<dbReference type="InterPro" id="IPR001128">
    <property type="entry name" value="Cyt_P450"/>
</dbReference>
<dbReference type="EMBL" id="CM000143">
    <property type="protein sequence ID" value="EAZ37389.1"/>
    <property type="molecule type" value="Genomic_DNA"/>
</dbReference>
<accession>A3BCV0</accession>
<comment type="cofactor">
    <cofactor evidence="3">
        <name>heme</name>
        <dbReference type="ChEBI" id="CHEBI:30413"/>
    </cofactor>
</comment>
<dbReference type="Pfam" id="PF00067">
    <property type="entry name" value="p450"/>
    <property type="match status" value="2"/>
</dbReference>
<evidence type="ECO:0000256" key="5">
    <source>
        <dbReference type="SAM" id="Phobius"/>
    </source>
</evidence>
<feature type="transmembrane region" description="Helical" evidence="5">
    <location>
        <begin position="22"/>
        <end position="42"/>
    </location>
</feature>
<dbReference type="AlphaFoldDB" id="A3BCV0"/>
<dbReference type="GO" id="GO:0005506">
    <property type="term" value="F:iron ion binding"/>
    <property type="evidence" value="ECO:0007669"/>
    <property type="project" value="InterPro"/>
</dbReference>
<dbReference type="Gene3D" id="1.10.630.10">
    <property type="entry name" value="Cytochrome P450"/>
    <property type="match status" value="2"/>
</dbReference>
<dbReference type="SUPFAM" id="SSF48264">
    <property type="entry name" value="Cytochrome P450"/>
    <property type="match status" value="1"/>
</dbReference>
<proteinExistence type="inferred from homology"/>
<keyword evidence="4" id="KW-0503">Monooxygenase</keyword>
<dbReference type="GO" id="GO:0004497">
    <property type="term" value="F:monooxygenase activity"/>
    <property type="evidence" value="ECO:0007669"/>
    <property type="project" value="UniProtKB-KW"/>
</dbReference>
<dbReference type="Proteomes" id="UP000007752">
    <property type="component" value="Chromosome 6"/>
</dbReference>
<dbReference type="InterPro" id="IPR002401">
    <property type="entry name" value="Cyt_P450_E_grp-I"/>
</dbReference>
<evidence type="ECO:0000256" key="1">
    <source>
        <dbReference type="ARBA" id="ARBA00022692"/>
    </source>
</evidence>
<dbReference type="InterPro" id="IPR017972">
    <property type="entry name" value="Cyt_P450_CS"/>
</dbReference>
<keyword evidence="1 5" id="KW-0812">Transmembrane</keyword>